<accession>A0AAV5HZX6</accession>
<proteinExistence type="predicted"/>
<evidence type="ECO:0000313" key="2">
    <source>
        <dbReference type="Proteomes" id="UP001054252"/>
    </source>
</evidence>
<dbReference type="Proteomes" id="UP001054252">
    <property type="component" value="Unassembled WGS sequence"/>
</dbReference>
<dbReference type="EMBL" id="BPVZ01000006">
    <property type="protein sequence ID" value="GKU92355.1"/>
    <property type="molecule type" value="Genomic_DNA"/>
</dbReference>
<sequence length="57" mass="6284">MCHLSVVYLYLLGKRGHPSFPFVFSSLRPPVSLLTVSLSSSSEMPSQLHQLPLSSPQ</sequence>
<gene>
    <name evidence="1" type="ORF">SLEP1_g6093</name>
</gene>
<comment type="caution">
    <text evidence="1">The sequence shown here is derived from an EMBL/GenBank/DDBJ whole genome shotgun (WGS) entry which is preliminary data.</text>
</comment>
<keyword evidence="2" id="KW-1185">Reference proteome</keyword>
<name>A0AAV5HZX6_9ROSI</name>
<reference evidence="1 2" key="1">
    <citation type="journal article" date="2021" name="Commun. Biol.">
        <title>The genome of Shorea leprosula (Dipterocarpaceae) highlights the ecological relevance of drought in aseasonal tropical rainforests.</title>
        <authorList>
            <person name="Ng K.K.S."/>
            <person name="Kobayashi M.J."/>
            <person name="Fawcett J.A."/>
            <person name="Hatakeyama M."/>
            <person name="Paape T."/>
            <person name="Ng C.H."/>
            <person name="Ang C.C."/>
            <person name="Tnah L.H."/>
            <person name="Lee C.T."/>
            <person name="Nishiyama T."/>
            <person name="Sese J."/>
            <person name="O'Brien M.J."/>
            <person name="Copetti D."/>
            <person name="Mohd Noor M.I."/>
            <person name="Ong R.C."/>
            <person name="Putra M."/>
            <person name="Sireger I.Z."/>
            <person name="Indrioko S."/>
            <person name="Kosugi Y."/>
            <person name="Izuno A."/>
            <person name="Isagi Y."/>
            <person name="Lee S.L."/>
            <person name="Shimizu K.K."/>
        </authorList>
    </citation>
    <scope>NUCLEOTIDE SEQUENCE [LARGE SCALE GENOMIC DNA]</scope>
    <source>
        <strain evidence="1">214</strain>
    </source>
</reference>
<organism evidence="1 2">
    <name type="scientific">Rubroshorea leprosula</name>
    <dbReference type="NCBI Taxonomy" id="152421"/>
    <lineage>
        <taxon>Eukaryota</taxon>
        <taxon>Viridiplantae</taxon>
        <taxon>Streptophyta</taxon>
        <taxon>Embryophyta</taxon>
        <taxon>Tracheophyta</taxon>
        <taxon>Spermatophyta</taxon>
        <taxon>Magnoliopsida</taxon>
        <taxon>eudicotyledons</taxon>
        <taxon>Gunneridae</taxon>
        <taxon>Pentapetalae</taxon>
        <taxon>rosids</taxon>
        <taxon>malvids</taxon>
        <taxon>Malvales</taxon>
        <taxon>Dipterocarpaceae</taxon>
        <taxon>Rubroshorea</taxon>
    </lineage>
</organism>
<protein>
    <submittedName>
        <fullName evidence="1">Uncharacterized protein</fullName>
    </submittedName>
</protein>
<evidence type="ECO:0000313" key="1">
    <source>
        <dbReference type="EMBL" id="GKU92355.1"/>
    </source>
</evidence>
<dbReference type="AlphaFoldDB" id="A0AAV5HZX6"/>